<feature type="compositionally biased region" description="Basic residues" evidence="1">
    <location>
        <begin position="125"/>
        <end position="145"/>
    </location>
</feature>
<feature type="region of interest" description="Disordered" evidence="1">
    <location>
        <begin position="191"/>
        <end position="220"/>
    </location>
</feature>
<accession>A0A9P5H828</accession>
<feature type="compositionally biased region" description="Low complexity" evidence="1">
    <location>
        <begin position="51"/>
        <end position="61"/>
    </location>
</feature>
<dbReference type="AlphaFoldDB" id="A0A9P5H828"/>
<name>A0A9P5H828_9HYPO</name>
<dbReference type="EMBL" id="JAANBB010000171">
    <property type="protein sequence ID" value="KAF7547671.1"/>
    <property type="molecule type" value="Genomic_DNA"/>
</dbReference>
<feature type="compositionally biased region" description="Basic and acidic residues" evidence="1">
    <location>
        <begin position="191"/>
        <end position="202"/>
    </location>
</feature>
<comment type="caution">
    <text evidence="2">The sequence shown here is derived from an EMBL/GenBank/DDBJ whole genome shotgun (WGS) entry which is preliminary data.</text>
</comment>
<sequence length="239" mass="27446">MERSHSFSRPSPSSGQARSPSPKSANTPRTRMPSRGRPESHRTSSHHGSRSRSSSRSSSRSPSHRRHHQHHHQHQHSQPQHEHNHGLFKTSAGLIAGIGLATVLARKVWPKGVLYDGDQDESRPKSKHHHHHHHSSERHEHHHRRSSDAGRMVDRARSVHPHGEVMFVDEAGPFKRGDSRRMSLDPRTLRAEDERMLRDAHSPRSRPAVLPYPETPYPNEKFYEPVRMRAVPEPVFISR</sequence>
<feature type="compositionally biased region" description="Basic residues" evidence="1">
    <location>
        <begin position="62"/>
        <end position="75"/>
    </location>
</feature>
<evidence type="ECO:0000256" key="1">
    <source>
        <dbReference type="SAM" id="MobiDB-lite"/>
    </source>
</evidence>
<dbReference type="Proteomes" id="UP000722485">
    <property type="component" value="Unassembled WGS sequence"/>
</dbReference>
<gene>
    <name evidence="2" type="ORF">G7Z17_g7563</name>
</gene>
<reference evidence="2" key="1">
    <citation type="submission" date="2020-03" db="EMBL/GenBank/DDBJ databases">
        <title>Draft Genome Sequence of Cylindrodendrum hubeiense.</title>
        <authorList>
            <person name="Buettner E."/>
            <person name="Kellner H."/>
        </authorList>
    </citation>
    <scope>NUCLEOTIDE SEQUENCE</scope>
    <source>
        <strain evidence="2">IHI 201604</strain>
    </source>
</reference>
<feature type="compositionally biased region" description="Polar residues" evidence="1">
    <location>
        <begin position="15"/>
        <end position="29"/>
    </location>
</feature>
<feature type="region of interest" description="Disordered" evidence="1">
    <location>
        <begin position="1"/>
        <end position="84"/>
    </location>
</feature>
<proteinExistence type="predicted"/>
<evidence type="ECO:0000313" key="3">
    <source>
        <dbReference type="Proteomes" id="UP000722485"/>
    </source>
</evidence>
<dbReference type="OrthoDB" id="5237337at2759"/>
<evidence type="ECO:0000313" key="2">
    <source>
        <dbReference type="EMBL" id="KAF7547671.1"/>
    </source>
</evidence>
<protein>
    <submittedName>
        <fullName evidence="2">Uncharacterized protein</fullName>
    </submittedName>
</protein>
<feature type="region of interest" description="Disordered" evidence="1">
    <location>
        <begin position="118"/>
        <end position="151"/>
    </location>
</feature>
<keyword evidence="3" id="KW-1185">Reference proteome</keyword>
<organism evidence="2 3">
    <name type="scientific">Cylindrodendrum hubeiense</name>
    <dbReference type="NCBI Taxonomy" id="595255"/>
    <lineage>
        <taxon>Eukaryota</taxon>
        <taxon>Fungi</taxon>
        <taxon>Dikarya</taxon>
        <taxon>Ascomycota</taxon>
        <taxon>Pezizomycotina</taxon>
        <taxon>Sordariomycetes</taxon>
        <taxon>Hypocreomycetidae</taxon>
        <taxon>Hypocreales</taxon>
        <taxon>Nectriaceae</taxon>
        <taxon>Cylindrodendrum</taxon>
    </lineage>
</organism>